<dbReference type="InterPro" id="IPR017871">
    <property type="entry name" value="ABC_transporter-like_CS"/>
</dbReference>
<evidence type="ECO:0000256" key="4">
    <source>
        <dbReference type="ARBA" id="ARBA00022475"/>
    </source>
</evidence>
<reference evidence="11" key="1">
    <citation type="journal article" date="2020" name="mSystems">
        <title>Genome- and Community-Level Interaction Insights into Carbon Utilization and Element Cycling Functions of Hydrothermarchaeota in Hydrothermal Sediment.</title>
        <authorList>
            <person name="Zhou Z."/>
            <person name="Liu Y."/>
            <person name="Xu W."/>
            <person name="Pan J."/>
            <person name="Luo Z.H."/>
            <person name="Li M."/>
        </authorList>
    </citation>
    <scope>NUCLEOTIDE SEQUENCE [LARGE SCALE GENOMIC DNA]</scope>
    <source>
        <strain evidence="11">SpSt-81</strain>
    </source>
</reference>
<dbReference type="PROSITE" id="PS00211">
    <property type="entry name" value="ABC_TRANSPORTER_1"/>
    <property type="match status" value="1"/>
</dbReference>
<keyword evidence="6" id="KW-0547">Nucleotide-binding</keyword>
<dbReference type="PANTHER" id="PTHR43297">
    <property type="entry name" value="OLIGOPEPTIDE TRANSPORT ATP-BINDING PROTEIN APPD"/>
    <property type="match status" value="1"/>
</dbReference>
<dbReference type="GO" id="GO:0016887">
    <property type="term" value="F:ATP hydrolysis activity"/>
    <property type="evidence" value="ECO:0007669"/>
    <property type="project" value="InterPro"/>
</dbReference>
<dbReference type="SMART" id="SM00382">
    <property type="entry name" value="AAA"/>
    <property type="match status" value="1"/>
</dbReference>
<comment type="caution">
    <text evidence="11">The sequence shown here is derived from an EMBL/GenBank/DDBJ whole genome shotgun (WGS) entry which is preliminary data.</text>
</comment>
<keyword evidence="4" id="KW-1003">Cell membrane</keyword>
<keyword evidence="5" id="KW-0997">Cell inner membrane</keyword>
<dbReference type="NCBIfam" id="TIGR01727">
    <property type="entry name" value="oligo_HPY"/>
    <property type="match status" value="1"/>
</dbReference>
<keyword evidence="9" id="KW-0472">Membrane</keyword>
<dbReference type="Gene3D" id="3.40.50.300">
    <property type="entry name" value="P-loop containing nucleotide triphosphate hydrolases"/>
    <property type="match status" value="1"/>
</dbReference>
<dbReference type="GO" id="GO:0015833">
    <property type="term" value="P:peptide transport"/>
    <property type="evidence" value="ECO:0007669"/>
    <property type="project" value="InterPro"/>
</dbReference>
<comment type="subcellular location">
    <subcellularLocation>
        <location evidence="1">Cell inner membrane</location>
        <topology evidence="1">Peripheral membrane protein</topology>
    </subcellularLocation>
</comment>
<evidence type="ECO:0000256" key="6">
    <source>
        <dbReference type="ARBA" id="ARBA00022741"/>
    </source>
</evidence>
<evidence type="ECO:0000256" key="7">
    <source>
        <dbReference type="ARBA" id="ARBA00022840"/>
    </source>
</evidence>
<organism evidence="11">
    <name type="scientific">Dictyoglomus thermophilum</name>
    <dbReference type="NCBI Taxonomy" id="14"/>
    <lineage>
        <taxon>Bacteria</taxon>
        <taxon>Pseudomonadati</taxon>
        <taxon>Dictyoglomota</taxon>
        <taxon>Dictyoglomia</taxon>
        <taxon>Dictyoglomales</taxon>
        <taxon>Dictyoglomaceae</taxon>
        <taxon>Dictyoglomus</taxon>
    </lineage>
</organism>
<evidence type="ECO:0000256" key="8">
    <source>
        <dbReference type="ARBA" id="ARBA00022967"/>
    </source>
</evidence>
<gene>
    <name evidence="11" type="ORF">ENW00_01420</name>
</gene>
<evidence type="ECO:0000256" key="1">
    <source>
        <dbReference type="ARBA" id="ARBA00004417"/>
    </source>
</evidence>
<dbReference type="Pfam" id="PF00005">
    <property type="entry name" value="ABC_tran"/>
    <property type="match status" value="1"/>
</dbReference>
<evidence type="ECO:0000256" key="5">
    <source>
        <dbReference type="ARBA" id="ARBA00022519"/>
    </source>
</evidence>
<dbReference type="EMBL" id="DTIN01000009">
    <property type="protein sequence ID" value="HFX12813.1"/>
    <property type="molecule type" value="Genomic_DNA"/>
</dbReference>
<protein>
    <submittedName>
        <fullName evidence="11">ABC transporter ATP-binding protein</fullName>
    </submittedName>
</protein>
<dbReference type="SUPFAM" id="SSF52540">
    <property type="entry name" value="P-loop containing nucleoside triphosphate hydrolases"/>
    <property type="match status" value="1"/>
</dbReference>
<dbReference type="InterPro" id="IPR003593">
    <property type="entry name" value="AAA+_ATPase"/>
</dbReference>
<keyword evidence="7 11" id="KW-0067">ATP-binding</keyword>
<dbReference type="CDD" id="cd03257">
    <property type="entry name" value="ABC_NikE_OppD_transporters"/>
    <property type="match status" value="1"/>
</dbReference>
<accession>A0A7C3MIK6</accession>
<evidence type="ECO:0000313" key="11">
    <source>
        <dbReference type="EMBL" id="HFX12813.1"/>
    </source>
</evidence>
<evidence type="ECO:0000256" key="2">
    <source>
        <dbReference type="ARBA" id="ARBA00005417"/>
    </source>
</evidence>
<evidence type="ECO:0000259" key="10">
    <source>
        <dbReference type="PROSITE" id="PS50893"/>
    </source>
</evidence>
<dbReference type="InterPro" id="IPR050388">
    <property type="entry name" value="ABC_Ni/Peptide_Import"/>
</dbReference>
<dbReference type="GO" id="GO:0005886">
    <property type="term" value="C:plasma membrane"/>
    <property type="evidence" value="ECO:0007669"/>
    <property type="project" value="UniProtKB-SubCell"/>
</dbReference>
<dbReference type="PROSITE" id="PS50893">
    <property type="entry name" value="ABC_TRANSPORTER_2"/>
    <property type="match status" value="1"/>
</dbReference>
<evidence type="ECO:0000256" key="9">
    <source>
        <dbReference type="ARBA" id="ARBA00023136"/>
    </source>
</evidence>
<comment type="similarity">
    <text evidence="2">Belongs to the ABC transporter superfamily.</text>
</comment>
<evidence type="ECO:0000256" key="3">
    <source>
        <dbReference type="ARBA" id="ARBA00022448"/>
    </source>
</evidence>
<dbReference type="InterPro" id="IPR003439">
    <property type="entry name" value="ABC_transporter-like_ATP-bd"/>
</dbReference>
<dbReference type="PANTHER" id="PTHR43297:SF14">
    <property type="entry name" value="ATPASE AAA-TYPE CORE DOMAIN-CONTAINING PROTEIN"/>
    <property type="match status" value="1"/>
</dbReference>
<proteinExistence type="inferred from homology"/>
<dbReference type="Pfam" id="PF08352">
    <property type="entry name" value="oligo_HPY"/>
    <property type="match status" value="1"/>
</dbReference>
<dbReference type="AlphaFoldDB" id="A0A7C3MIK6"/>
<dbReference type="InterPro" id="IPR013563">
    <property type="entry name" value="Oligopep_ABC_C"/>
</dbReference>
<dbReference type="GO" id="GO:0005524">
    <property type="term" value="F:ATP binding"/>
    <property type="evidence" value="ECO:0007669"/>
    <property type="project" value="UniProtKB-KW"/>
</dbReference>
<dbReference type="InterPro" id="IPR027417">
    <property type="entry name" value="P-loop_NTPase"/>
</dbReference>
<name>A0A7C3MIK6_DICTH</name>
<dbReference type="FunFam" id="3.40.50.300:FF:000016">
    <property type="entry name" value="Oligopeptide ABC transporter ATP-binding component"/>
    <property type="match status" value="1"/>
</dbReference>
<keyword evidence="3" id="KW-0813">Transport</keyword>
<sequence length="322" mass="35938">MADVVLKLDNFSVSYKTQKGSLEAVRNVSFELKEGETLAIVGESGCGKSSLARGILRLFPRNLEKASGKIYLDGEDILSLKEDIFRKNVLWSKISMVFQGAMNSLNPVLKVIYQVAEPLIVHMGMDKNSAFNRAKEMLSFVGISESFAERYPFELSGGMKQRVVIAMALVTHPKIVILDEPTSALDVITQANILNLLKILKKELNLTYIFITHDIATTSELADKVAVMYAGEIVELSPSENFYNLPAHGYTMMLLNSVPTLKTIKKLKSIPGSPPSLISPPKGCRFHPRCQYVMDICREKEPPMFKKGEEHYAKCYIGESHE</sequence>
<feature type="domain" description="ABC transporter" evidence="10">
    <location>
        <begin position="6"/>
        <end position="255"/>
    </location>
</feature>
<keyword evidence="8" id="KW-1278">Translocase</keyword>